<name>F7SVK4_9BURK</name>
<dbReference type="EMBL" id="AFRQ01000027">
    <property type="protein sequence ID" value="EGP47935.1"/>
    <property type="molecule type" value="Genomic_DNA"/>
</dbReference>
<dbReference type="Proteomes" id="UP000004853">
    <property type="component" value="Unassembled WGS sequence"/>
</dbReference>
<dbReference type="InterPro" id="IPR051934">
    <property type="entry name" value="Phage_Tail_Fiber_Structural"/>
</dbReference>
<accession>F7SVK4</accession>
<dbReference type="RefSeq" id="WP_006390748.1">
    <property type="nucleotide sequence ID" value="NZ_GL982453.1"/>
</dbReference>
<protein>
    <recommendedName>
        <fullName evidence="2">Phage tail fibre protein N-terminal domain-containing protein</fullName>
    </recommendedName>
</protein>
<feature type="non-terminal residue" evidence="3">
    <location>
        <position position="430"/>
    </location>
</feature>
<evidence type="ECO:0000313" key="3">
    <source>
        <dbReference type="EMBL" id="EGP47935.1"/>
    </source>
</evidence>
<sequence length="430" mass="45369">MTTYFGILTKIGEAKEANAKALGVPVKIAEMEVGDGGGALPVPDREQTSLIGSKHRAPINRIFVDPSNPAWLVVEQVIPEQFGGWWARELGLRDADGDLIAVSNCPPTYKPQMAEGSARTQVVRMVLQVSSTSNFTLKIDPAVVLATRGYVDEETAKRLGKDETAAAAKKLAVARQLSISGAATAAPKPFDGQSDVDLVLGNLDMDKAGKGTLTVSRGGTGLAAVAEGHLLVGTQDGNLRAAALGTLPPDGRYPLVFSVTALPRENVGPIIVAECGEVWIWTQTAFYTGYRSPLCGRPLDGHTITPLASELDATGGTVPKADYPGLWGYAQENALVLTQADWEARRGGHYFVNVDATHFRVPDLRDMFRRFTGTDADTANARAMGSRQAGDFSSHVHTLPGGTWDTFSGSSAMSSSGGTSGTVIGRGTTA</sequence>
<evidence type="ECO:0000256" key="1">
    <source>
        <dbReference type="SAM" id="MobiDB-lite"/>
    </source>
</evidence>
<proteinExistence type="predicted"/>
<dbReference type="InterPro" id="IPR022225">
    <property type="entry name" value="Phage_tail_fibre_N"/>
</dbReference>
<evidence type="ECO:0000313" key="4">
    <source>
        <dbReference type="Proteomes" id="UP000004853"/>
    </source>
</evidence>
<evidence type="ECO:0000259" key="2">
    <source>
        <dbReference type="Pfam" id="PF12571"/>
    </source>
</evidence>
<feature type="region of interest" description="Disordered" evidence="1">
    <location>
        <begin position="409"/>
        <end position="430"/>
    </location>
</feature>
<organism evidence="3 4">
    <name type="scientific">Achromobacter insuavis AXX-A</name>
    <dbReference type="NCBI Taxonomy" id="1003200"/>
    <lineage>
        <taxon>Bacteria</taxon>
        <taxon>Pseudomonadati</taxon>
        <taxon>Pseudomonadota</taxon>
        <taxon>Betaproteobacteria</taxon>
        <taxon>Burkholderiales</taxon>
        <taxon>Alcaligenaceae</taxon>
        <taxon>Achromobacter</taxon>
    </lineage>
</organism>
<dbReference type="eggNOG" id="COG5301">
    <property type="taxonomic scope" value="Bacteria"/>
</dbReference>
<dbReference type="Pfam" id="PF12571">
    <property type="entry name" value="Phage_tail_fib"/>
    <property type="match status" value="1"/>
</dbReference>
<dbReference type="PANTHER" id="PTHR35191:SF1">
    <property type="entry name" value="PROPHAGE SIDE TAIL FIBER PROTEIN HOMOLOG STFQ-RELATED"/>
    <property type="match status" value="1"/>
</dbReference>
<gene>
    <name evidence="3" type="ORF">AXXA_03494</name>
</gene>
<dbReference type="AlphaFoldDB" id="F7SVK4"/>
<comment type="caution">
    <text evidence="3">The sequence shown here is derived from an EMBL/GenBank/DDBJ whole genome shotgun (WGS) entry which is preliminary data.</text>
</comment>
<feature type="domain" description="Phage tail fibre protein N-terminal" evidence="2">
    <location>
        <begin position="2"/>
        <end position="148"/>
    </location>
</feature>
<dbReference type="PANTHER" id="PTHR35191">
    <property type="entry name" value="PROPHAGE SIDE TAIL FIBER PROTEIN HOMOLOG STFQ-RELATED"/>
    <property type="match status" value="1"/>
</dbReference>
<dbReference type="SUPFAM" id="SSF88874">
    <property type="entry name" value="Receptor-binding domain of short tail fibre protein gp12"/>
    <property type="match status" value="1"/>
</dbReference>
<reference evidence="3 4" key="1">
    <citation type="submission" date="2011-06" db="EMBL/GenBank/DDBJ databases">
        <authorList>
            <person name="Bador J."/>
            <person name="Amoureux L."/>
            <person name="Neuwirth C."/>
        </authorList>
    </citation>
    <scope>NUCLEOTIDE SEQUENCE [LARGE SCALE GENOMIC DNA]</scope>
    <source>
        <strain evidence="3 4">AXX-A</strain>
    </source>
</reference>
<dbReference type="HOGENOM" id="CLU_008928_0_2_4"/>